<keyword evidence="3" id="KW-1185">Reference proteome</keyword>
<dbReference type="EMBL" id="ACQT01000125">
    <property type="protein sequence ID" value="EER59446.1"/>
    <property type="molecule type" value="Genomic_DNA"/>
</dbReference>
<protein>
    <recommendedName>
        <fullName evidence="1">Protein NO VEIN C-terminal domain-containing protein</fullName>
    </recommendedName>
</protein>
<dbReference type="Pfam" id="PF13020">
    <property type="entry name" value="NOV_C"/>
    <property type="match status" value="1"/>
</dbReference>
<dbReference type="Proteomes" id="UP000003856">
    <property type="component" value="Unassembled WGS sequence"/>
</dbReference>
<sequence length="297" mass="33415">MRCGQGISTFDADADWVAPAMDWSLTEVEAVVADYLKMLSLELAGQAYNKAAHRRVLLEKLKGRSAGSIEFKHCNISAVLIDLGCPYLRGYQPRANYQRLLYEVVEQQVERFSALDSLALAAAQQPAVFPENVDFTRVETEAPVKRHSVAEASPRYGRTPVKRDYLAIESRNSSLGQAGEEFIFRYEKWRLAHIGKSDLADRVEHVSQTKGDGLGYDILSFDVNGRERFIEVKTTALGKDTPFFISQNELHFSRDAGTDFTLCRLFGFRQTPQLFSLKGALDQHCDLDPVTYRASFS</sequence>
<dbReference type="PATRIC" id="fig|573060.9.peg.2068"/>
<dbReference type="AlphaFoldDB" id="C5T7V0"/>
<dbReference type="InterPro" id="IPR024975">
    <property type="entry name" value="NOV_C"/>
</dbReference>
<comment type="caution">
    <text evidence="2">The sequence shown here is derived from an EMBL/GenBank/DDBJ whole genome shotgun (WGS) entry which is preliminary data.</text>
</comment>
<name>C5T7V0_ACIDE</name>
<evidence type="ECO:0000259" key="1">
    <source>
        <dbReference type="Pfam" id="PF13020"/>
    </source>
</evidence>
<gene>
    <name evidence="2" type="ORF">AcdelDRAFT_2980</name>
</gene>
<evidence type="ECO:0000313" key="2">
    <source>
        <dbReference type="EMBL" id="EER59446.1"/>
    </source>
</evidence>
<feature type="domain" description="Protein NO VEIN C-terminal" evidence="1">
    <location>
        <begin position="179"/>
        <end position="275"/>
    </location>
</feature>
<proteinExistence type="predicted"/>
<evidence type="ECO:0000313" key="3">
    <source>
        <dbReference type="Proteomes" id="UP000003856"/>
    </source>
</evidence>
<accession>C5T7V0</accession>
<organism evidence="2 3">
    <name type="scientific">Acidovorax delafieldii 2AN</name>
    <dbReference type="NCBI Taxonomy" id="573060"/>
    <lineage>
        <taxon>Bacteria</taxon>
        <taxon>Pseudomonadati</taxon>
        <taxon>Pseudomonadota</taxon>
        <taxon>Betaproteobacteria</taxon>
        <taxon>Burkholderiales</taxon>
        <taxon>Comamonadaceae</taxon>
        <taxon>Acidovorax</taxon>
    </lineage>
</organism>
<reference evidence="2 3" key="1">
    <citation type="submission" date="2009-05" db="EMBL/GenBank/DDBJ databases">
        <title>The draft genome of Acidovorax delafieldii 2AN.</title>
        <authorList>
            <consortium name="US DOE Joint Genome Institute (JGI-PGF)"/>
            <person name="Lucas S."/>
            <person name="Copeland A."/>
            <person name="Lapidus A."/>
            <person name="Glavina del Rio T."/>
            <person name="Tice H."/>
            <person name="Bruce D."/>
            <person name="Goodwin L."/>
            <person name="Pitluck S."/>
            <person name="Larimer F."/>
            <person name="Land M.L."/>
            <person name="Hauser L."/>
            <person name="Shelobolina E.S."/>
            <person name="Picardal F."/>
            <person name="Roden E."/>
            <person name="Emerson D."/>
        </authorList>
    </citation>
    <scope>NUCLEOTIDE SEQUENCE [LARGE SCALE GENOMIC DNA]</scope>
    <source>
        <strain evidence="2 3">2AN</strain>
    </source>
</reference>